<evidence type="ECO:0000313" key="4">
    <source>
        <dbReference type="Proteomes" id="UP001057455"/>
    </source>
</evidence>
<evidence type="ECO:0000313" key="3">
    <source>
        <dbReference type="EMBL" id="GFE52615.1"/>
    </source>
</evidence>
<dbReference type="AlphaFoldDB" id="A0A9W5T7G3"/>
<dbReference type="Proteomes" id="UP001057455">
    <property type="component" value="Unassembled WGS sequence"/>
</dbReference>
<organism evidence="3 4">
    <name type="scientific">Babesia ovis</name>
    <dbReference type="NCBI Taxonomy" id="5869"/>
    <lineage>
        <taxon>Eukaryota</taxon>
        <taxon>Sar</taxon>
        <taxon>Alveolata</taxon>
        <taxon>Apicomplexa</taxon>
        <taxon>Aconoidasida</taxon>
        <taxon>Piroplasmida</taxon>
        <taxon>Babesiidae</taxon>
        <taxon>Babesia</taxon>
    </lineage>
</organism>
<evidence type="ECO:0000259" key="2">
    <source>
        <dbReference type="Pfam" id="PF10469"/>
    </source>
</evidence>
<sequence>MGTIKGDQFRFETISIQNEGSDPPEYTVFRVPIPLETQYVAPEEGSQPQSQGDTEQTPVVMSIQQNAVTVRPPFRWFIERNIEKVEKKMGVRMSLNPQGNSLVLIASGDRAQEAINEMLNMCRTSNVYNYYLCFPVRGAEFQNLFDQLKMEVQKCLGGNVTFEMRPHVTLALLNLVTDEDVDAVVKALQATTIAVSQLSIDNEGQKKLYTMTLDGVEHIKYKGKAAKRSVFMTAAKPDETLSDIATEFQDCVKRAMNKLISKSNEKIRSSQIAPRQDNIGKMTEAEAAARGIFITPGGNIEITYTDIALVDPNGVIDDQQLDAMLAEVHSKDFGLGDNQKKTKGGHQNVNQKGTSHKTDVLDKSSAAHKEDPFVEHNVATEYLEPEPGNEYDLDEPDYDPSVTNKLHVTLLRNQNVDKLNHLKFTARGTVCCVELRARGKETCSFKAYTKTQLVRFVGHRYDGKPTTEHGVNYITGTAQPDLSVDLITDHGATKTHNSMSRFVFWF</sequence>
<gene>
    <name evidence="3" type="ORF">BaOVIS_000190</name>
</gene>
<name>A0A9W5T7G3_BABOV</name>
<dbReference type="InterPro" id="IPR019510">
    <property type="entry name" value="AKAP7-like_phosphoesterase"/>
</dbReference>
<accession>A0A9W5T7G3</accession>
<reference evidence="3" key="1">
    <citation type="submission" date="2019-12" db="EMBL/GenBank/DDBJ databases">
        <title>Genome sequence of Babesia ovis.</title>
        <authorList>
            <person name="Yamagishi J."/>
            <person name="Sevinc F."/>
            <person name="Xuan X."/>
        </authorList>
    </citation>
    <scope>NUCLEOTIDE SEQUENCE</scope>
    <source>
        <strain evidence="3">Selcuk</strain>
    </source>
</reference>
<comment type="caution">
    <text evidence="3">The sequence shown here is derived from an EMBL/GenBank/DDBJ whole genome shotgun (WGS) entry which is preliminary data.</text>
</comment>
<dbReference type="OrthoDB" id="365860at2759"/>
<feature type="domain" description="A-kinase anchor protein 7-like phosphoesterase" evidence="2">
    <location>
        <begin position="128"/>
        <end position="253"/>
    </location>
</feature>
<protein>
    <submittedName>
        <fullName evidence="3">2,3-bisphosphoglycerate-independent phosphoglycerate mutase, putative</fullName>
    </submittedName>
</protein>
<keyword evidence="4" id="KW-1185">Reference proteome</keyword>
<dbReference type="Pfam" id="PF10469">
    <property type="entry name" value="AKAP7_NLS"/>
    <property type="match status" value="1"/>
</dbReference>
<proteinExistence type="predicted"/>
<feature type="region of interest" description="Disordered" evidence="1">
    <location>
        <begin position="335"/>
        <end position="359"/>
    </location>
</feature>
<dbReference type="Gene3D" id="3.90.1140.10">
    <property type="entry name" value="Cyclic phosphodiesterase"/>
    <property type="match status" value="1"/>
</dbReference>
<dbReference type="EMBL" id="BLIY01000001">
    <property type="protein sequence ID" value="GFE52615.1"/>
    <property type="molecule type" value="Genomic_DNA"/>
</dbReference>
<evidence type="ECO:0000256" key="1">
    <source>
        <dbReference type="SAM" id="MobiDB-lite"/>
    </source>
</evidence>